<reference evidence="2" key="1">
    <citation type="submission" date="2022-07" db="EMBL/GenBank/DDBJ databases">
        <title>Faecal culturing of patients with breast cancer.</title>
        <authorList>
            <person name="Teng N.M.Y."/>
            <person name="Kiu R."/>
            <person name="Evans R."/>
            <person name="Baker D.J."/>
            <person name="Zenner C."/>
            <person name="Robinson S.D."/>
            <person name="Hall L.J."/>
        </authorList>
    </citation>
    <scope>NUCLEOTIDE SEQUENCE</scope>
    <source>
        <strain evidence="2">LH1062</strain>
    </source>
</reference>
<organism evidence="2 3">
    <name type="scientific">Allocoprobacillus halotolerans</name>
    <dbReference type="NCBI Taxonomy" id="2944914"/>
    <lineage>
        <taxon>Bacteria</taxon>
        <taxon>Bacillati</taxon>
        <taxon>Bacillota</taxon>
        <taxon>Erysipelotrichia</taxon>
        <taxon>Erysipelotrichales</taxon>
        <taxon>Erysipelotrichaceae</taxon>
        <taxon>Allocoprobacillus</taxon>
    </lineage>
</organism>
<dbReference type="Proteomes" id="UP001060112">
    <property type="component" value="Chromosome"/>
</dbReference>
<name>A0ABY5I8L2_9FIRM</name>
<feature type="domain" description="DUF5714" evidence="1">
    <location>
        <begin position="8"/>
        <end position="181"/>
    </location>
</feature>
<dbReference type="InterPro" id="IPR043768">
    <property type="entry name" value="DUF5714"/>
</dbReference>
<dbReference type="RefSeq" id="WP_290141798.1">
    <property type="nucleotide sequence ID" value="NZ_CP101620.1"/>
</dbReference>
<evidence type="ECO:0000313" key="3">
    <source>
        <dbReference type="Proteomes" id="UP001060112"/>
    </source>
</evidence>
<keyword evidence="3" id="KW-1185">Reference proteome</keyword>
<evidence type="ECO:0000313" key="2">
    <source>
        <dbReference type="EMBL" id="UTY40378.1"/>
    </source>
</evidence>
<dbReference type="Pfam" id="PF18978">
    <property type="entry name" value="DUF5714"/>
    <property type="match status" value="1"/>
</dbReference>
<proteinExistence type="predicted"/>
<gene>
    <name evidence="2" type="ORF">NMU03_06250</name>
</gene>
<accession>A0ABY5I8L2</accession>
<sequence length="182" mass="20394">MDEQFEIIKEICFNEKSINPIEIVKKLMKVDNVSIHGPIHHIIDGYAFLTAMHNAKVEFSLSEALDELEKRGKKMPGATCGQWGICGSCSSIGAALAIIHQTTPLSDNQYYKDNLKLTSQALDHIGDIGGPRCCKRNAFLSLKTAIKFVKENYGIILEDSDIHCEFSSLNQQCIHERCPFHQ</sequence>
<dbReference type="EMBL" id="CP101620">
    <property type="protein sequence ID" value="UTY40378.1"/>
    <property type="molecule type" value="Genomic_DNA"/>
</dbReference>
<evidence type="ECO:0000259" key="1">
    <source>
        <dbReference type="Pfam" id="PF18978"/>
    </source>
</evidence>
<protein>
    <submittedName>
        <fullName evidence="2">DUF5714 domain-containing protein</fullName>
    </submittedName>
</protein>